<keyword evidence="4" id="KW-1185">Reference proteome</keyword>
<dbReference type="InterPro" id="IPR011991">
    <property type="entry name" value="ArsR-like_HTH"/>
</dbReference>
<evidence type="ECO:0000313" key="3">
    <source>
        <dbReference type="EMBL" id="MFD2660792.1"/>
    </source>
</evidence>
<reference evidence="4" key="1">
    <citation type="journal article" date="2019" name="Int. J. Syst. Evol. Microbiol.">
        <title>The Global Catalogue of Microorganisms (GCM) 10K type strain sequencing project: providing services to taxonomists for standard genome sequencing and annotation.</title>
        <authorList>
            <consortium name="The Broad Institute Genomics Platform"/>
            <consortium name="The Broad Institute Genome Sequencing Center for Infectious Disease"/>
            <person name="Wu L."/>
            <person name="Ma J."/>
        </authorList>
    </citation>
    <scope>NUCLEOTIDE SEQUENCE [LARGE SCALE GENOMIC DNA]</scope>
    <source>
        <strain evidence="4">TISTR 1827</strain>
    </source>
</reference>
<organism evidence="3 4">
    <name type="scientific">Paenibacillus thailandensis</name>
    <dbReference type="NCBI Taxonomy" id="393250"/>
    <lineage>
        <taxon>Bacteria</taxon>
        <taxon>Bacillati</taxon>
        <taxon>Bacillota</taxon>
        <taxon>Bacilli</taxon>
        <taxon>Bacillales</taxon>
        <taxon>Paenibacillaceae</taxon>
        <taxon>Paenibacillus</taxon>
    </lineage>
</organism>
<keyword evidence="1" id="KW-0238">DNA-binding</keyword>
<comment type="caution">
    <text evidence="3">The sequence shown here is derived from an EMBL/GenBank/DDBJ whole genome shotgun (WGS) entry which is preliminary data.</text>
</comment>
<dbReference type="PANTHER" id="PTHR38600">
    <property type="entry name" value="TRANSCRIPTIONAL REGULATORY PROTEIN"/>
    <property type="match status" value="1"/>
</dbReference>
<dbReference type="InterPro" id="IPR001845">
    <property type="entry name" value="HTH_ArsR_DNA-bd_dom"/>
</dbReference>
<dbReference type="InterPro" id="IPR016943">
    <property type="entry name" value="UCP030050_HTH"/>
</dbReference>
<dbReference type="Gene3D" id="1.10.10.10">
    <property type="entry name" value="Winged helix-like DNA-binding domain superfamily/Winged helix DNA-binding domain"/>
    <property type="match status" value="1"/>
</dbReference>
<feature type="domain" description="HTH arsR-type" evidence="2">
    <location>
        <begin position="11"/>
        <end position="90"/>
    </location>
</feature>
<dbReference type="PANTHER" id="PTHR38600:SF1">
    <property type="entry name" value="TRANSCRIPTIONAL REGULATORY PROTEIN"/>
    <property type="match status" value="1"/>
</dbReference>
<evidence type="ECO:0000259" key="2">
    <source>
        <dbReference type="SMART" id="SM00418"/>
    </source>
</evidence>
<dbReference type="InterPro" id="IPR036390">
    <property type="entry name" value="WH_DNA-bd_sf"/>
</dbReference>
<dbReference type="EMBL" id="JBHUMY010000011">
    <property type="protein sequence ID" value="MFD2660792.1"/>
    <property type="molecule type" value="Genomic_DNA"/>
</dbReference>
<dbReference type="CDD" id="cd00090">
    <property type="entry name" value="HTH_ARSR"/>
    <property type="match status" value="1"/>
</dbReference>
<proteinExistence type="predicted"/>
<dbReference type="Proteomes" id="UP001597493">
    <property type="component" value="Unassembled WGS sequence"/>
</dbReference>
<protein>
    <submittedName>
        <fullName evidence="3">ArsR/SmtB family transcription factor</fullName>
    </submittedName>
</protein>
<gene>
    <name evidence="3" type="ORF">ACFSW5_11095</name>
</gene>
<dbReference type="RefSeq" id="WP_379272716.1">
    <property type="nucleotide sequence ID" value="NZ_JBHUGT010000045.1"/>
</dbReference>
<dbReference type="InterPro" id="IPR036388">
    <property type="entry name" value="WH-like_DNA-bd_sf"/>
</dbReference>
<dbReference type="PIRSF" id="PIRSF030050">
    <property type="entry name" value="UCP030050_HTH"/>
    <property type="match status" value="1"/>
</dbReference>
<accession>A0ABW5QWQ4</accession>
<dbReference type="SUPFAM" id="SSF46785">
    <property type="entry name" value="Winged helix' DNA-binding domain"/>
    <property type="match status" value="1"/>
</dbReference>
<dbReference type="SMART" id="SM00418">
    <property type="entry name" value="HTH_ARSR"/>
    <property type="match status" value="1"/>
</dbReference>
<name>A0ABW5QWQ4_9BACL</name>
<dbReference type="Pfam" id="PF01022">
    <property type="entry name" value="HTH_5"/>
    <property type="match status" value="1"/>
</dbReference>
<evidence type="ECO:0000256" key="1">
    <source>
        <dbReference type="ARBA" id="ARBA00023125"/>
    </source>
</evidence>
<sequence>MKIELTENYLPVFEAISSNVRIQVIHLLSQRPMNIKELAEALGLSSAIMTMHVKKLEKAGLVRSEMTPGKGGAAQKVCRLTVEDLEVAFPAKNVVPREVRRTEVSVGHFTDLNIQPTCGICTRNSVIGIFDDPRCFLDPDRLNAKILWFGQGYIEYKLPNYLMGSEVPEELEISMEISSEAPYTNNNWPSDITFYFNGVRLGMWTSPGDFGGKGKLNPPWWFESVNQYGLLKHLIVKKEGTFMDGIKLSDVTIDEIDVRNSQWTFRIAVESDAEHIGGVTLFGSGFGNHNQDLVFRLYYTKADQEQAASAK</sequence>
<evidence type="ECO:0000313" key="4">
    <source>
        <dbReference type="Proteomes" id="UP001597493"/>
    </source>
</evidence>